<protein>
    <submittedName>
        <fullName evidence="2">Replication protein O</fullName>
    </submittedName>
</protein>
<evidence type="ECO:0000256" key="1">
    <source>
        <dbReference type="SAM" id="MobiDB-lite"/>
    </source>
</evidence>
<dbReference type="STRING" id="1874317.BKP64_10870"/>
<dbReference type="OrthoDB" id="6313655at2"/>
<keyword evidence="3" id="KW-1185">Reference proteome</keyword>
<gene>
    <name evidence="2" type="ORF">BKP64_10870</name>
</gene>
<sequence>MSIIDLMARPIAFNRAFVDLGLGMCGAMMLSQSLYWRARTRNPDGWFYKSQKEWQEETGMTRREQETARRRLTAAGFLEEQRKGVPARLHFRVNIEAVEAALEDVSSRMAQTANQDCAPNENSSLAESANQVCTDGATSMAESANQECTEAPNRDGGKRQSITEITSETTTETTAERTSGPDRPDAPLPPSSETNPEPGTEPDRPDAAIQSGRFWGNQDDLDLAVWMWDQLAEQLGPDKPRAPNFSRWANTIRLMREQDGREHRHIRVLWDWARQHEKFWAANVQSPDKLREKWSQLAMQRRSERRKPTEQAGIDRAAELRRIHEQRSNSQQGVTYEH</sequence>
<evidence type="ECO:0000313" key="2">
    <source>
        <dbReference type="EMBL" id="AOY88630.1"/>
    </source>
</evidence>
<accession>A0A1D9GMK7</accession>
<feature type="region of interest" description="Disordered" evidence="1">
    <location>
        <begin position="143"/>
        <end position="211"/>
    </location>
</feature>
<dbReference type="RefSeq" id="WP_070969722.1">
    <property type="nucleotide sequence ID" value="NZ_CP017715.1"/>
</dbReference>
<proteinExistence type="predicted"/>
<evidence type="ECO:0000313" key="3">
    <source>
        <dbReference type="Proteomes" id="UP000177445"/>
    </source>
</evidence>
<dbReference type="KEGG" id="msq:BKP64_10870"/>
<feature type="compositionally biased region" description="Basic and acidic residues" evidence="1">
    <location>
        <begin position="316"/>
        <end position="327"/>
    </location>
</feature>
<feature type="region of interest" description="Disordered" evidence="1">
    <location>
        <begin position="300"/>
        <end position="338"/>
    </location>
</feature>
<feature type="compositionally biased region" description="Low complexity" evidence="1">
    <location>
        <begin position="162"/>
        <end position="173"/>
    </location>
</feature>
<dbReference type="Proteomes" id="UP000177445">
    <property type="component" value="Chromosome"/>
</dbReference>
<reference evidence="2 3" key="1">
    <citation type="submission" date="2016-10" db="EMBL/GenBank/DDBJ databases">
        <title>Marinobacter salinus sp. nov., a moderately halophilic bacterium isolated from a tidal flat environment.</title>
        <authorList>
            <person name="Park S.-J."/>
        </authorList>
    </citation>
    <scope>NUCLEOTIDE SEQUENCE [LARGE SCALE GENOMIC DNA]</scope>
    <source>
        <strain evidence="2 3">Hb8</strain>
    </source>
</reference>
<name>A0A1D9GMK7_9GAMM</name>
<organism evidence="2 3">
    <name type="scientific">Marinobacter salinus</name>
    <dbReference type="NCBI Taxonomy" id="1874317"/>
    <lineage>
        <taxon>Bacteria</taxon>
        <taxon>Pseudomonadati</taxon>
        <taxon>Pseudomonadota</taxon>
        <taxon>Gammaproteobacteria</taxon>
        <taxon>Pseudomonadales</taxon>
        <taxon>Marinobacteraceae</taxon>
        <taxon>Marinobacter</taxon>
    </lineage>
</organism>
<feature type="compositionally biased region" description="Polar residues" evidence="1">
    <location>
        <begin position="328"/>
        <end position="338"/>
    </location>
</feature>
<dbReference type="AlphaFoldDB" id="A0A1D9GMK7"/>
<dbReference type="EMBL" id="CP017715">
    <property type="protein sequence ID" value="AOY88630.1"/>
    <property type="molecule type" value="Genomic_DNA"/>
</dbReference>